<evidence type="ECO:0000259" key="7">
    <source>
        <dbReference type="Pfam" id="PF09335"/>
    </source>
</evidence>
<feature type="transmembrane region" description="Helical" evidence="6">
    <location>
        <begin position="136"/>
        <end position="155"/>
    </location>
</feature>
<sequence>MDIIRRRLKYTVPLALFAAAAYFIWFTNAGRELRRGNVEQLADLLHSFGVFAVVAGMLAIFFQTWFPFIPFVLIAGTNAYVFGLYGGFAINYGMSCAAAVSAFVVARYLAHDWVEAKLAKYASVHAFNRNLERQGFVYTLIGRLIPVIPSSLINFGAGVSKIRFRSFFTATLIGKLPIVLLETLIGHDLFRFKEHKGRLLVVLLLFALLLGVGRLVQRKWAGKRREPDSHS</sequence>
<dbReference type="InterPro" id="IPR032816">
    <property type="entry name" value="VTT_dom"/>
</dbReference>
<evidence type="ECO:0000256" key="3">
    <source>
        <dbReference type="ARBA" id="ARBA00022692"/>
    </source>
</evidence>
<keyword evidence="4 6" id="KW-1133">Transmembrane helix</keyword>
<dbReference type="PANTHER" id="PTHR12677:SF59">
    <property type="entry name" value="GOLGI APPARATUS MEMBRANE PROTEIN TVP38-RELATED"/>
    <property type="match status" value="1"/>
</dbReference>
<keyword evidence="3 6" id="KW-0812">Transmembrane</keyword>
<name>A0ABV5VP11_9BACL</name>
<feature type="transmembrane region" description="Helical" evidence="6">
    <location>
        <begin position="167"/>
        <end position="185"/>
    </location>
</feature>
<reference evidence="8 9" key="1">
    <citation type="submission" date="2024-09" db="EMBL/GenBank/DDBJ databases">
        <authorList>
            <person name="Sun Q."/>
            <person name="Mori K."/>
        </authorList>
    </citation>
    <scope>NUCLEOTIDE SEQUENCE [LARGE SCALE GENOMIC DNA]</scope>
    <source>
        <strain evidence="8 9">JCM 12520</strain>
    </source>
</reference>
<comment type="caution">
    <text evidence="8">The sequence shown here is derived from an EMBL/GenBank/DDBJ whole genome shotgun (WGS) entry which is preliminary data.</text>
</comment>
<dbReference type="EMBL" id="JBHMAG010000001">
    <property type="protein sequence ID" value="MFB9750018.1"/>
    <property type="molecule type" value="Genomic_DNA"/>
</dbReference>
<comment type="similarity">
    <text evidence="6">Belongs to the TVP38/TMEM64 family.</text>
</comment>
<organism evidence="8 9">
    <name type="scientific">Paenibacillus hodogayensis</name>
    <dbReference type="NCBI Taxonomy" id="279208"/>
    <lineage>
        <taxon>Bacteria</taxon>
        <taxon>Bacillati</taxon>
        <taxon>Bacillota</taxon>
        <taxon>Bacilli</taxon>
        <taxon>Bacillales</taxon>
        <taxon>Paenibacillaceae</taxon>
        <taxon>Paenibacillus</taxon>
    </lineage>
</organism>
<dbReference type="Pfam" id="PF09335">
    <property type="entry name" value="VTT_dom"/>
    <property type="match status" value="1"/>
</dbReference>
<proteinExistence type="inferred from homology"/>
<dbReference type="PANTHER" id="PTHR12677">
    <property type="entry name" value="GOLGI APPARATUS MEMBRANE PROTEIN TVP38-RELATED"/>
    <property type="match status" value="1"/>
</dbReference>
<evidence type="ECO:0000256" key="2">
    <source>
        <dbReference type="ARBA" id="ARBA00022475"/>
    </source>
</evidence>
<feature type="transmembrane region" description="Helical" evidence="6">
    <location>
        <begin position="197"/>
        <end position="216"/>
    </location>
</feature>
<evidence type="ECO:0000313" key="8">
    <source>
        <dbReference type="EMBL" id="MFB9750018.1"/>
    </source>
</evidence>
<dbReference type="RefSeq" id="WP_344910142.1">
    <property type="nucleotide sequence ID" value="NZ_BAAAYO010000008.1"/>
</dbReference>
<feature type="transmembrane region" description="Helical" evidence="6">
    <location>
        <begin position="92"/>
        <end position="110"/>
    </location>
</feature>
<evidence type="ECO:0000256" key="5">
    <source>
        <dbReference type="ARBA" id="ARBA00023136"/>
    </source>
</evidence>
<evidence type="ECO:0000313" key="9">
    <source>
        <dbReference type="Proteomes" id="UP001589619"/>
    </source>
</evidence>
<evidence type="ECO:0000256" key="6">
    <source>
        <dbReference type="RuleBase" id="RU366058"/>
    </source>
</evidence>
<dbReference type="Proteomes" id="UP001589619">
    <property type="component" value="Unassembled WGS sequence"/>
</dbReference>
<comment type="subcellular location">
    <subcellularLocation>
        <location evidence="1 6">Cell membrane</location>
        <topology evidence="1 6">Multi-pass membrane protein</topology>
    </subcellularLocation>
</comment>
<feature type="domain" description="VTT" evidence="7">
    <location>
        <begin position="69"/>
        <end position="187"/>
    </location>
</feature>
<keyword evidence="9" id="KW-1185">Reference proteome</keyword>
<evidence type="ECO:0000256" key="1">
    <source>
        <dbReference type="ARBA" id="ARBA00004651"/>
    </source>
</evidence>
<keyword evidence="5 6" id="KW-0472">Membrane</keyword>
<evidence type="ECO:0000256" key="4">
    <source>
        <dbReference type="ARBA" id="ARBA00022989"/>
    </source>
</evidence>
<accession>A0ABV5VP11</accession>
<feature type="transmembrane region" description="Helical" evidence="6">
    <location>
        <begin position="12"/>
        <end position="29"/>
    </location>
</feature>
<dbReference type="InterPro" id="IPR015414">
    <property type="entry name" value="TMEM64"/>
</dbReference>
<keyword evidence="2 6" id="KW-1003">Cell membrane</keyword>
<protein>
    <recommendedName>
        <fullName evidence="6">TVP38/TMEM64 family membrane protein</fullName>
    </recommendedName>
</protein>
<gene>
    <name evidence="8" type="ORF">ACFFNY_00400</name>
</gene>